<dbReference type="OrthoDB" id="7064934at2"/>
<dbReference type="HOGENOM" id="CLU_1000618_0_0_11"/>
<reference evidence="1 2" key="1">
    <citation type="submission" date="2011-05" db="EMBL/GenBank/DDBJ databases">
        <title>Whole genome sequence of Microlunatus phosphovorus NM-1.</title>
        <authorList>
            <person name="Hosoyama A."/>
            <person name="Sasaki K."/>
            <person name="Harada T."/>
            <person name="Igarashi R."/>
            <person name="Kawakoshi A."/>
            <person name="Sasagawa M."/>
            <person name="Fukada J."/>
            <person name="Nakamura S."/>
            <person name="Katano Y."/>
            <person name="Hanada S."/>
            <person name="Kamagata Y."/>
            <person name="Nakamura N."/>
            <person name="Yamazaki S."/>
            <person name="Fujita N."/>
        </authorList>
    </citation>
    <scope>NUCLEOTIDE SEQUENCE [LARGE SCALE GENOMIC DNA]</scope>
    <source>
        <strain evidence="2">ATCC 700054 / DSM 10555 / JCM 9379 / NBRC 101784 / NCIMB 13414 / VKM Ac-1990 / NM-1</strain>
    </source>
</reference>
<dbReference type="STRING" id="1032480.MLP_48900"/>
<dbReference type="AlphaFoldDB" id="F5XFX0"/>
<evidence type="ECO:0000313" key="1">
    <source>
        <dbReference type="EMBL" id="BAK37904.1"/>
    </source>
</evidence>
<dbReference type="RefSeq" id="WP_013865727.1">
    <property type="nucleotide sequence ID" value="NC_015635.1"/>
</dbReference>
<accession>F5XFX0</accession>
<gene>
    <name evidence="1" type="ordered locus">MLP_48900</name>
</gene>
<dbReference type="Proteomes" id="UP000007947">
    <property type="component" value="Chromosome"/>
</dbReference>
<dbReference type="eggNOG" id="COG2755">
    <property type="taxonomic scope" value="Bacteria"/>
</dbReference>
<protein>
    <recommendedName>
        <fullName evidence="3">SGNH hydrolase-type esterase domain-containing protein</fullName>
    </recommendedName>
</protein>
<keyword evidence="2" id="KW-1185">Reference proteome</keyword>
<dbReference type="SUPFAM" id="SSF52266">
    <property type="entry name" value="SGNH hydrolase"/>
    <property type="match status" value="1"/>
</dbReference>
<proteinExistence type="predicted"/>
<evidence type="ECO:0000313" key="2">
    <source>
        <dbReference type="Proteomes" id="UP000007947"/>
    </source>
</evidence>
<dbReference type="KEGG" id="mph:MLP_48900"/>
<name>F5XFX0_MICPN</name>
<evidence type="ECO:0008006" key="3">
    <source>
        <dbReference type="Google" id="ProtNLM"/>
    </source>
</evidence>
<organism evidence="1 2">
    <name type="scientific">Microlunatus phosphovorus (strain ATCC 700054 / DSM 10555 / JCM 9379 / NBRC 101784 / NCIMB 13414 / VKM Ac-1990 / NM-1)</name>
    <dbReference type="NCBI Taxonomy" id="1032480"/>
    <lineage>
        <taxon>Bacteria</taxon>
        <taxon>Bacillati</taxon>
        <taxon>Actinomycetota</taxon>
        <taxon>Actinomycetes</taxon>
        <taxon>Propionibacteriales</taxon>
        <taxon>Propionibacteriaceae</taxon>
        <taxon>Microlunatus</taxon>
    </lineage>
</organism>
<sequence length="249" mass="27302">MTDWALKVPRLSNEDLRTVGASRIFFAHQSVGRNVLSGINPLYATAGEIAPQIVETRGPLRTSRSVLAHAGVGKNRDPLSKLTEFADILNDGLGANLDAAALKFCYADVTADTDIDALFDAYWTTLNGLQERYPDVRFVHATVPLTTDRGWKAKTKALLGQSDRRGPADNLARERYNSLMRARCGGAGMLFDIAAVEATIEHRPMVRRLKGERYFVLNRALSTDAGHLNSVGCKAAANEFIRVFALALR</sequence>
<dbReference type="EMBL" id="AP012204">
    <property type="protein sequence ID" value="BAK37904.1"/>
    <property type="molecule type" value="Genomic_DNA"/>
</dbReference>